<dbReference type="InterPro" id="IPR038213">
    <property type="entry name" value="IFI6/IFI27-like_sf"/>
</dbReference>
<keyword evidence="1" id="KW-0812">Transmembrane</keyword>
<dbReference type="AlphaFoldDB" id="A0A5N5WSJ6"/>
<accession>A0A5N5WSJ6</accession>
<protein>
    <submittedName>
        <fullName evidence="2">Uncharacterized protein</fullName>
    </submittedName>
</protein>
<evidence type="ECO:0000313" key="2">
    <source>
        <dbReference type="EMBL" id="KAB8071493.1"/>
    </source>
</evidence>
<evidence type="ECO:0000256" key="1">
    <source>
        <dbReference type="SAM" id="Phobius"/>
    </source>
</evidence>
<keyword evidence="1" id="KW-1133">Transmembrane helix</keyword>
<evidence type="ECO:0000313" key="3">
    <source>
        <dbReference type="Proteomes" id="UP000326565"/>
    </source>
</evidence>
<organism evidence="2 3">
    <name type="scientific">Aspergillus leporis</name>
    <dbReference type="NCBI Taxonomy" id="41062"/>
    <lineage>
        <taxon>Eukaryota</taxon>
        <taxon>Fungi</taxon>
        <taxon>Dikarya</taxon>
        <taxon>Ascomycota</taxon>
        <taxon>Pezizomycotina</taxon>
        <taxon>Eurotiomycetes</taxon>
        <taxon>Eurotiomycetidae</taxon>
        <taxon>Eurotiales</taxon>
        <taxon>Aspergillaceae</taxon>
        <taxon>Aspergillus</taxon>
        <taxon>Aspergillus subgen. Circumdati</taxon>
    </lineage>
</organism>
<name>A0A5N5WSJ6_9EURO</name>
<gene>
    <name evidence="2" type="ORF">BDV29DRAFT_159436</name>
</gene>
<reference evidence="2 3" key="1">
    <citation type="submission" date="2019-04" db="EMBL/GenBank/DDBJ databases">
        <title>Friends and foes A comparative genomics study of 23 Aspergillus species from section Flavi.</title>
        <authorList>
            <consortium name="DOE Joint Genome Institute"/>
            <person name="Kjaerbolling I."/>
            <person name="Vesth T."/>
            <person name="Frisvad J.C."/>
            <person name="Nybo J.L."/>
            <person name="Theobald S."/>
            <person name="Kildgaard S."/>
            <person name="Isbrandt T."/>
            <person name="Kuo A."/>
            <person name="Sato A."/>
            <person name="Lyhne E.K."/>
            <person name="Kogle M.E."/>
            <person name="Wiebenga A."/>
            <person name="Kun R.S."/>
            <person name="Lubbers R.J."/>
            <person name="Makela M.R."/>
            <person name="Barry K."/>
            <person name="Chovatia M."/>
            <person name="Clum A."/>
            <person name="Daum C."/>
            <person name="Haridas S."/>
            <person name="He G."/>
            <person name="LaButti K."/>
            <person name="Lipzen A."/>
            <person name="Mondo S."/>
            <person name="Riley R."/>
            <person name="Salamov A."/>
            <person name="Simmons B.A."/>
            <person name="Magnuson J.K."/>
            <person name="Henrissat B."/>
            <person name="Mortensen U.H."/>
            <person name="Larsen T.O."/>
            <person name="Devries R.P."/>
            <person name="Grigoriev I.V."/>
            <person name="Machida M."/>
            <person name="Baker S.E."/>
            <person name="Andersen M.R."/>
        </authorList>
    </citation>
    <scope>NUCLEOTIDE SEQUENCE [LARGE SCALE GENOMIC DNA]</scope>
    <source>
        <strain evidence="2 3">CBS 151.66</strain>
    </source>
</reference>
<keyword evidence="1" id="KW-0472">Membrane</keyword>
<proteinExistence type="predicted"/>
<dbReference type="Proteomes" id="UP000326565">
    <property type="component" value="Unassembled WGS sequence"/>
</dbReference>
<keyword evidence="3" id="KW-1185">Reference proteome</keyword>
<dbReference type="Gene3D" id="6.10.110.10">
    <property type="match status" value="1"/>
</dbReference>
<dbReference type="OrthoDB" id="440424at2759"/>
<feature type="transmembrane region" description="Helical" evidence="1">
    <location>
        <begin position="91"/>
        <end position="109"/>
    </location>
</feature>
<sequence length="154" mass="16933">MRTSYFDSPRYMQALASEVVTIILTADSSYTIKKRVEEAVSAESWTESLAEAILRGLENAIAAGAQMAEASSNAVSRARTEAFEFAQDHPIFVTILALGVLVILTPWVIEILGFGELGPIEGSFAAAWQRTYAGYVPKRSLFSYLQRLRSALNH</sequence>
<dbReference type="EMBL" id="ML732271">
    <property type="protein sequence ID" value="KAB8071493.1"/>
    <property type="molecule type" value="Genomic_DNA"/>
</dbReference>